<keyword evidence="2" id="KW-0997">Cell inner membrane</keyword>
<dbReference type="EMBL" id="VWPK01000010">
    <property type="protein sequence ID" value="KAA5612707.1"/>
    <property type="molecule type" value="Genomic_DNA"/>
</dbReference>
<evidence type="ECO:0000256" key="2">
    <source>
        <dbReference type="ARBA" id="ARBA00022519"/>
    </source>
</evidence>
<keyword evidence="6" id="KW-1133">Transmembrane helix</keyword>
<evidence type="ECO:0000259" key="7">
    <source>
        <dbReference type="PROSITE" id="PS50111"/>
    </source>
</evidence>
<dbReference type="PROSITE" id="PS50111">
    <property type="entry name" value="CHEMOTAXIS_TRANSDUC_2"/>
    <property type="match status" value="1"/>
</dbReference>
<dbReference type="AlphaFoldDB" id="A0A5M6IY07"/>
<comment type="similarity">
    <text evidence="4">Belongs to the methyl-accepting chemotaxis (MCP) protein family.</text>
</comment>
<dbReference type="SUPFAM" id="SSF158472">
    <property type="entry name" value="HAMP domain-like"/>
    <property type="match status" value="1"/>
</dbReference>
<dbReference type="PANTHER" id="PTHR32089:SF112">
    <property type="entry name" value="LYSOZYME-LIKE PROTEIN-RELATED"/>
    <property type="match status" value="1"/>
</dbReference>
<dbReference type="GO" id="GO:0007165">
    <property type="term" value="P:signal transduction"/>
    <property type="evidence" value="ECO:0007669"/>
    <property type="project" value="UniProtKB-KW"/>
</dbReference>
<sequence length="592" mass="62530">MVVESGVLPGCDGRTQDDLNLLGRAVRRSFRALDNVRLTVISTITSYLTVLVFLVGLVATVLTMQNIVGIAATWRDFDTGLGRRLDLFADLRGHLGYGGLAQHWAAWRAGDPAARQRVAHDIEELRAIPPAWLGARPGAEEQQALAEVMRRVEGYERALAAGTDAAGDDTAAERALERIAAILRHERATGAAGVEDAMWRLGATVSGVMAFSAVLLVGLTVFFFWFTRIRVVAPVRAAAAAMLALAGGDTAVAVPFTDKTDEMGDIARTVEIFKRNAIERNRLQQEHAQAGHRIAAQRRQEMLRIASALEERLHGVVAAVRKEANAIHGFADALTANARHTEQQSAVVAASTRDASDSVVSASSAGAELTQSVHEISRQVAQAAEVAHQAAAEAQSAHATILELNAAAQRIGDIVQLIDAIAGQTNMLALNATIESARVGESGKGFAVVANEVKALARQTGGATEQIRTQVGGMQERALETVRTMESIAETIRRVDEMSTIIAGAVEQQGAATAAIAGNLETASASTRLVTGSISGVAEDAVGTGRMAREVFGVATSLVQEITMLEETVRGFLAEIRAGAAGQQEADHAEAA</sequence>
<feature type="domain" description="T-SNARE coiled-coil homology" evidence="8">
    <location>
        <begin position="475"/>
        <end position="537"/>
    </location>
</feature>
<dbReference type="Proteomes" id="UP000325255">
    <property type="component" value="Unassembled WGS sequence"/>
</dbReference>
<evidence type="ECO:0000259" key="8">
    <source>
        <dbReference type="PROSITE" id="PS50192"/>
    </source>
</evidence>
<dbReference type="InterPro" id="IPR000727">
    <property type="entry name" value="T_SNARE_dom"/>
</dbReference>
<evidence type="ECO:0000313" key="11">
    <source>
        <dbReference type="Proteomes" id="UP000325255"/>
    </source>
</evidence>
<evidence type="ECO:0000256" key="3">
    <source>
        <dbReference type="ARBA" id="ARBA00023224"/>
    </source>
</evidence>
<keyword evidence="6" id="KW-0472">Membrane</keyword>
<comment type="caution">
    <text evidence="10">The sequence shown here is derived from an EMBL/GenBank/DDBJ whole genome shotgun (WGS) entry which is preliminary data.</text>
</comment>
<comment type="subcellular location">
    <subcellularLocation>
        <location evidence="1">Cell inner membrane</location>
        <topology evidence="1">Multi-pass membrane protein</topology>
    </subcellularLocation>
</comment>
<dbReference type="GO" id="GO:0005886">
    <property type="term" value="C:plasma membrane"/>
    <property type="evidence" value="ECO:0007669"/>
    <property type="project" value="UniProtKB-SubCell"/>
</dbReference>
<keyword evidence="6" id="KW-0812">Transmembrane</keyword>
<dbReference type="Pfam" id="PF00672">
    <property type="entry name" value="HAMP"/>
    <property type="match status" value="1"/>
</dbReference>
<evidence type="ECO:0000256" key="4">
    <source>
        <dbReference type="ARBA" id="ARBA00029447"/>
    </source>
</evidence>
<dbReference type="RefSeq" id="WP_150040240.1">
    <property type="nucleotide sequence ID" value="NZ_OW485601.1"/>
</dbReference>
<accession>A0A5M6IY07</accession>
<evidence type="ECO:0000259" key="9">
    <source>
        <dbReference type="PROSITE" id="PS50885"/>
    </source>
</evidence>
<dbReference type="PROSITE" id="PS50885">
    <property type="entry name" value="HAMP"/>
    <property type="match status" value="1"/>
</dbReference>
<evidence type="ECO:0000256" key="5">
    <source>
        <dbReference type="PROSITE-ProRule" id="PRU00284"/>
    </source>
</evidence>
<dbReference type="SMART" id="SM00304">
    <property type="entry name" value="HAMP"/>
    <property type="match status" value="1"/>
</dbReference>
<dbReference type="PROSITE" id="PS50192">
    <property type="entry name" value="T_SNARE"/>
    <property type="match status" value="1"/>
</dbReference>
<protein>
    <submittedName>
        <fullName evidence="10">HAMP domain-containing protein</fullName>
    </submittedName>
</protein>
<dbReference type="SUPFAM" id="SSF58104">
    <property type="entry name" value="Methyl-accepting chemotaxis protein (MCP) signaling domain"/>
    <property type="match status" value="1"/>
</dbReference>
<keyword evidence="2" id="KW-1003">Cell membrane</keyword>
<keyword evidence="11" id="KW-1185">Reference proteome</keyword>
<dbReference type="Pfam" id="PF00015">
    <property type="entry name" value="MCPsignal"/>
    <property type="match status" value="1"/>
</dbReference>
<dbReference type="Gene3D" id="1.10.287.950">
    <property type="entry name" value="Methyl-accepting chemotaxis protein"/>
    <property type="match status" value="1"/>
</dbReference>
<evidence type="ECO:0000313" key="10">
    <source>
        <dbReference type="EMBL" id="KAA5612707.1"/>
    </source>
</evidence>
<feature type="domain" description="Methyl-accepting transducer" evidence="7">
    <location>
        <begin position="323"/>
        <end position="549"/>
    </location>
</feature>
<proteinExistence type="inferred from homology"/>
<dbReference type="OrthoDB" id="3378718at2"/>
<reference evidence="10 11" key="1">
    <citation type="submission" date="2019-09" db="EMBL/GenBank/DDBJ databases">
        <title>Genome sequence of Rhodovastum atsumiense, a diverse member of the Acetobacteraceae family of non-sulfur purple photosynthetic bacteria.</title>
        <authorList>
            <person name="Meyer T."/>
            <person name="Kyndt J."/>
        </authorList>
    </citation>
    <scope>NUCLEOTIDE SEQUENCE [LARGE SCALE GENOMIC DNA]</scope>
    <source>
        <strain evidence="10 11">DSM 21279</strain>
    </source>
</reference>
<organism evidence="10 11">
    <name type="scientific">Rhodovastum atsumiense</name>
    <dbReference type="NCBI Taxonomy" id="504468"/>
    <lineage>
        <taxon>Bacteria</taxon>
        <taxon>Pseudomonadati</taxon>
        <taxon>Pseudomonadota</taxon>
        <taxon>Alphaproteobacteria</taxon>
        <taxon>Acetobacterales</taxon>
        <taxon>Acetobacteraceae</taxon>
        <taxon>Rhodovastum</taxon>
    </lineage>
</organism>
<keyword evidence="3 5" id="KW-0807">Transducer</keyword>
<dbReference type="Gene3D" id="6.10.340.10">
    <property type="match status" value="1"/>
</dbReference>
<dbReference type="PANTHER" id="PTHR32089">
    <property type="entry name" value="METHYL-ACCEPTING CHEMOTAXIS PROTEIN MCPB"/>
    <property type="match status" value="1"/>
</dbReference>
<dbReference type="InterPro" id="IPR004089">
    <property type="entry name" value="MCPsignal_dom"/>
</dbReference>
<feature type="transmembrane region" description="Helical" evidence="6">
    <location>
        <begin position="47"/>
        <end position="74"/>
    </location>
</feature>
<gene>
    <name evidence="10" type="ORF">F1189_08190</name>
</gene>
<evidence type="ECO:0000256" key="6">
    <source>
        <dbReference type="SAM" id="Phobius"/>
    </source>
</evidence>
<name>A0A5M6IY07_9PROT</name>
<feature type="domain" description="HAMP" evidence="9">
    <location>
        <begin position="229"/>
        <end position="282"/>
    </location>
</feature>
<dbReference type="InterPro" id="IPR003660">
    <property type="entry name" value="HAMP_dom"/>
</dbReference>
<dbReference type="SMART" id="SM00283">
    <property type="entry name" value="MA"/>
    <property type="match status" value="1"/>
</dbReference>
<feature type="transmembrane region" description="Helical" evidence="6">
    <location>
        <begin position="208"/>
        <end position="226"/>
    </location>
</feature>
<evidence type="ECO:0000256" key="1">
    <source>
        <dbReference type="ARBA" id="ARBA00004429"/>
    </source>
</evidence>